<keyword evidence="3" id="KW-0804">Transcription</keyword>
<reference evidence="5 6" key="1">
    <citation type="submission" date="2005-10" db="EMBL/GenBank/DDBJ databases">
        <title>Complete sequence of Geobacter metallireducens GS-15.</title>
        <authorList>
            <consortium name="US DOE Joint Genome Institute"/>
            <person name="Copeland A."/>
            <person name="Lucas S."/>
            <person name="Lapidus A."/>
            <person name="Barry K."/>
            <person name="Detter J.C."/>
            <person name="Glavina T."/>
            <person name="Hammon N."/>
            <person name="Israni S."/>
            <person name="Pitluck S."/>
            <person name="Di Bartolo G."/>
            <person name="Chain P."/>
            <person name="Schmutz J."/>
            <person name="Larimer F."/>
            <person name="Land M."/>
            <person name="Kyrpides N."/>
            <person name="Ivanova N."/>
            <person name="Richardson P."/>
        </authorList>
    </citation>
    <scope>NUCLEOTIDE SEQUENCE [LARGE SCALE GENOMIC DNA]</scope>
    <source>
        <strain evidence="6">ATCC 53774 / DSM 7210 / GS-15</strain>
    </source>
</reference>
<evidence type="ECO:0000313" key="6">
    <source>
        <dbReference type="Proteomes" id="UP000007073"/>
    </source>
</evidence>
<dbReference type="SUPFAM" id="SSF46894">
    <property type="entry name" value="C-terminal effector domain of the bipartite response regulators"/>
    <property type="match status" value="1"/>
</dbReference>
<dbReference type="InterPro" id="IPR036693">
    <property type="entry name" value="TF_LuxR_autoind-bd_dom_sf"/>
</dbReference>
<reference evidence="5 6" key="2">
    <citation type="journal article" date="2009" name="BMC Microbiol.">
        <title>The genome sequence of Geobacter metallireducens: features of metabolism, physiology and regulation common and dissimilar to Geobacter sulfurreducens.</title>
        <authorList>
            <person name="Aklujkar M."/>
            <person name="Krushkal J."/>
            <person name="DiBartolo G."/>
            <person name="Lapidus A."/>
            <person name="Land M.L."/>
            <person name="Lovley D.R."/>
        </authorList>
    </citation>
    <scope>NUCLEOTIDE SEQUENCE [LARGE SCALE GENOMIC DNA]</scope>
    <source>
        <strain evidence="6">ATCC 53774 / DSM 7210 / GS-15</strain>
    </source>
</reference>
<evidence type="ECO:0000313" key="5">
    <source>
        <dbReference type="EMBL" id="ABB31747.1"/>
    </source>
</evidence>
<keyword evidence="6" id="KW-1185">Reference proteome</keyword>
<sequence>MEWLSRREAVRLLELIDASRSCADMERLKRLFHSLNDLLSFDMAVCGTARFDGAGTMNAQQIINISYPEEWLSLYAEHDFAAVDPVVRAHIADFSAKPWSEAYLKWGRPQPFLSLAEDFGIRKGYSFGVLSSNDRTASIFSLCVSEKYPVHTPQILDILAPYFHEALRRTVQTDLPSACLATLTPREIEVISWLANGKNYWEISVILGISERTVKFHTSTIVQKLGAANRSHAVAIAISTGLISLA</sequence>
<dbReference type="HOGENOM" id="CLU_072786_3_1_7"/>
<dbReference type="InterPro" id="IPR036388">
    <property type="entry name" value="WH-like_DNA-bd_sf"/>
</dbReference>
<keyword evidence="1" id="KW-0805">Transcription regulation</keyword>
<evidence type="ECO:0000256" key="1">
    <source>
        <dbReference type="ARBA" id="ARBA00023015"/>
    </source>
</evidence>
<dbReference type="PANTHER" id="PTHR44688:SF16">
    <property type="entry name" value="DNA-BINDING TRANSCRIPTIONAL ACTIVATOR DEVR_DOSR"/>
    <property type="match status" value="1"/>
</dbReference>
<dbReference type="InterPro" id="IPR000792">
    <property type="entry name" value="Tscrpt_reg_LuxR_C"/>
</dbReference>
<dbReference type="eggNOG" id="COG2197">
    <property type="taxonomic scope" value="Bacteria"/>
</dbReference>
<dbReference type="SMART" id="SM00421">
    <property type="entry name" value="HTH_LUXR"/>
    <property type="match status" value="1"/>
</dbReference>
<gene>
    <name evidence="5" type="ordered locus">Gmet_1513</name>
</gene>
<dbReference type="SUPFAM" id="SSF75516">
    <property type="entry name" value="Pheromone-binding domain of LuxR-like quorum-sensing transcription factors"/>
    <property type="match status" value="1"/>
</dbReference>
<dbReference type="PANTHER" id="PTHR44688">
    <property type="entry name" value="DNA-BINDING TRANSCRIPTIONAL ACTIVATOR DEVR_DOSR"/>
    <property type="match status" value="1"/>
</dbReference>
<dbReference type="GO" id="GO:0003677">
    <property type="term" value="F:DNA binding"/>
    <property type="evidence" value="ECO:0007669"/>
    <property type="project" value="UniProtKB-KW"/>
</dbReference>
<evidence type="ECO:0000256" key="2">
    <source>
        <dbReference type="ARBA" id="ARBA00023125"/>
    </source>
</evidence>
<dbReference type="Gene3D" id="3.30.450.80">
    <property type="entry name" value="Transcription factor LuxR-like, autoinducer-binding domain"/>
    <property type="match status" value="1"/>
</dbReference>
<dbReference type="Pfam" id="PF00196">
    <property type="entry name" value="GerE"/>
    <property type="match status" value="1"/>
</dbReference>
<name>Q39VH7_GEOMG</name>
<dbReference type="CDD" id="cd06170">
    <property type="entry name" value="LuxR_C_like"/>
    <property type="match status" value="1"/>
</dbReference>
<dbReference type="InterPro" id="IPR005143">
    <property type="entry name" value="TF_LuxR_autoind-bd_dom"/>
</dbReference>
<keyword evidence="2" id="KW-0238">DNA-binding</keyword>
<proteinExistence type="predicted"/>
<dbReference type="Pfam" id="PF03472">
    <property type="entry name" value="Autoind_bind"/>
    <property type="match status" value="1"/>
</dbReference>
<dbReference type="InterPro" id="IPR016032">
    <property type="entry name" value="Sig_transdc_resp-reg_C-effctor"/>
</dbReference>
<dbReference type="AlphaFoldDB" id="Q39VH7"/>
<dbReference type="PROSITE" id="PS50043">
    <property type="entry name" value="HTH_LUXR_2"/>
    <property type="match status" value="1"/>
</dbReference>
<accession>Q39VH7</accession>
<evidence type="ECO:0000256" key="3">
    <source>
        <dbReference type="ARBA" id="ARBA00023163"/>
    </source>
</evidence>
<dbReference type="EMBL" id="CP000148">
    <property type="protein sequence ID" value="ABB31747.1"/>
    <property type="molecule type" value="Genomic_DNA"/>
</dbReference>
<protein>
    <submittedName>
        <fullName evidence="5">Sensor helix-turn-helix transcriptional regulator, LuxR family</fullName>
    </submittedName>
</protein>
<dbReference type="RefSeq" id="WP_004511554.1">
    <property type="nucleotide sequence ID" value="NC_007517.1"/>
</dbReference>
<dbReference type="STRING" id="269799.Gmet_1513"/>
<organism evidence="5 6">
    <name type="scientific">Geobacter metallireducens (strain ATCC 53774 / DSM 7210 / GS-15)</name>
    <dbReference type="NCBI Taxonomy" id="269799"/>
    <lineage>
        <taxon>Bacteria</taxon>
        <taxon>Pseudomonadati</taxon>
        <taxon>Thermodesulfobacteriota</taxon>
        <taxon>Desulfuromonadia</taxon>
        <taxon>Geobacterales</taxon>
        <taxon>Geobacteraceae</taxon>
        <taxon>Geobacter</taxon>
    </lineage>
</organism>
<feature type="domain" description="HTH luxR-type" evidence="4">
    <location>
        <begin position="176"/>
        <end position="241"/>
    </location>
</feature>
<dbReference type="Proteomes" id="UP000007073">
    <property type="component" value="Chromosome"/>
</dbReference>
<dbReference type="PRINTS" id="PR00038">
    <property type="entry name" value="HTHLUXR"/>
</dbReference>
<evidence type="ECO:0000259" key="4">
    <source>
        <dbReference type="PROSITE" id="PS50043"/>
    </source>
</evidence>
<dbReference type="KEGG" id="gme:Gmet_1513"/>
<dbReference type="Gene3D" id="1.10.10.10">
    <property type="entry name" value="Winged helix-like DNA-binding domain superfamily/Winged helix DNA-binding domain"/>
    <property type="match status" value="1"/>
</dbReference>
<dbReference type="GO" id="GO:0006355">
    <property type="term" value="P:regulation of DNA-templated transcription"/>
    <property type="evidence" value="ECO:0007669"/>
    <property type="project" value="InterPro"/>
</dbReference>